<name>A0A9X2Y1C2_9BACT</name>
<dbReference type="SUPFAM" id="SSF51126">
    <property type="entry name" value="Pectin lyase-like"/>
    <property type="match status" value="1"/>
</dbReference>
<dbReference type="Gene3D" id="2.60.40.1180">
    <property type="entry name" value="Golgi alpha-mannosidase II"/>
    <property type="match status" value="1"/>
</dbReference>
<dbReference type="PANTHER" id="PTHR40088">
    <property type="entry name" value="PECTATE LYASE (EUROFUNG)"/>
    <property type="match status" value="1"/>
</dbReference>
<reference evidence="8" key="2">
    <citation type="submission" date="2023-04" db="EMBL/GenBank/DDBJ databases">
        <title>Paracnuella aquatica gen. nov., sp. nov., a member of the family Chitinophagaceae isolated from a hot spring.</title>
        <authorList>
            <person name="Wang C."/>
        </authorList>
    </citation>
    <scope>NUCLEOTIDE SEQUENCE</scope>
    <source>
        <strain evidence="8">LB-8</strain>
    </source>
</reference>
<evidence type="ECO:0000256" key="3">
    <source>
        <dbReference type="ARBA" id="ARBA00022729"/>
    </source>
</evidence>
<comment type="subcellular location">
    <subcellularLocation>
        <location evidence="1">Secreted</location>
    </subcellularLocation>
</comment>
<feature type="domain" description="Right handed beta helix" evidence="6">
    <location>
        <begin position="268"/>
        <end position="444"/>
    </location>
</feature>
<sequence>MKLRIFFCGLLVLSIFCAIAQTKQTNNKLAKEYHVSVTGNDTNEGSVGKPFRTINYAAQQAVAGDTITVHTGTYREWVNPKNGGSSDARRIVYRAAPGEKAAIKGSEIITGWKQVQKGIWKVSLPNSFFGAYNACNDLVYGDWCDNFSKVHTADLFINGKSLYETDSLEKVTKPVPFEKTRDKEGSLYTWHCKVNADSTTIFANFQSLNPNKALTELSIRKTVFYPEKTGINYLTIQGFDISQAATQWAAPTAEQIGMIATHWNKGWIIENNIIHDSKSSGITLGKEKGTGHNVWSNDPSYDGSLHYIEVTFRALRNGWNKENIGSHIVRNNTIYNCEQTGICGSFGAAFSTIQHNHIYNIHQKKQFTGAELAGIKLHAAIDVVLDNNRIHDVGAFGYWMDWMAQGTRLTKNVLYRNDWQDMFFEVNHGPFLVDNNIMLSNQSIATQSEGGAFVHNLITGSMIIWSDPNRFTPYHLPHSTEIAGMATVAAGDDRYYNNIFLGKGADSVKYRGQKFGMLVYNKDSTSPKVKSHMNLSDHWPIWINHNVYYNEALPWSEEKEYVQKKQFNPDIQLMEEGDKVYLQFTTDESLSKLNTQQITTALLGKTKLPKAFYENPDGTALRIDTDFLGNKRATEHPSPGPFEIKQSGKQKIKVW</sequence>
<proteinExistence type="predicted"/>
<protein>
    <submittedName>
        <fullName evidence="8">Right-handed parallel beta-helix repeat-containing protein</fullName>
    </submittedName>
</protein>
<dbReference type="InterPro" id="IPR039448">
    <property type="entry name" value="Beta_helix"/>
</dbReference>
<feature type="signal peptide" evidence="4">
    <location>
        <begin position="1"/>
        <end position="20"/>
    </location>
</feature>
<evidence type="ECO:0000259" key="5">
    <source>
        <dbReference type="Pfam" id="PF07602"/>
    </source>
</evidence>
<accession>A0A9X2Y1C2</accession>
<dbReference type="InterPro" id="IPR012334">
    <property type="entry name" value="Pectin_lyas_fold"/>
</dbReference>
<evidence type="ECO:0000313" key="8">
    <source>
        <dbReference type="EMBL" id="MCU7552707.1"/>
    </source>
</evidence>
<keyword evidence="3 4" id="KW-0732">Signal</keyword>
<evidence type="ECO:0000313" key="9">
    <source>
        <dbReference type="Proteomes" id="UP001155483"/>
    </source>
</evidence>
<evidence type="ECO:0000259" key="6">
    <source>
        <dbReference type="Pfam" id="PF13229"/>
    </source>
</evidence>
<dbReference type="InterPro" id="IPR013780">
    <property type="entry name" value="Glyco_hydro_b"/>
</dbReference>
<dbReference type="PANTHER" id="PTHR40088:SF2">
    <property type="entry name" value="SECRETED SUGAR HYDROLASE"/>
    <property type="match status" value="1"/>
</dbReference>
<gene>
    <name evidence="8" type="ORF">OCK74_26545</name>
</gene>
<dbReference type="Proteomes" id="UP001155483">
    <property type="component" value="Unassembled WGS sequence"/>
</dbReference>
<dbReference type="GO" id="GO:0016837">
    <property type="term" value="F:carbon-oxygen lyase activity, acting on polysaccharides"/>
    <property type="evidence" value="ECO:0007669"/>
    <property type="project" value="TreeGrafter"/>
</dbReference>
<dbReference type="InterPro" id="IPR049169">
    <property type="entry name" value="Glyco_hydro_120_ins"/>
</dbReference>
<dbReference type="GO" id="GO:0005576">
    <property type="term" value="C:extracellular region"/>
    <property type="evidence" value="ECO:0007669"/>
    <property type="project" value="UniProtKB-SubCell"/>
</dbReference>
<evidence type="ECO:0000256" key="4">
    <source>
        <dbReference type="SAM" id="SignalP"/>
    </source>
</evidence>
<evidence type="ECO:0000256" key="2">
    <source>
        <dbReference type="ARBA" id="ARBA00022525"/>
    </source>
</evidence>
<dbReference type="InterPro" id="IPR011459">
    <property type="entry name" value="DUF1565"/>
</dbReference>
<dbReference type="Pfam" id="PF13229">
    <property type="entry name" value="Beta_helix"/>
    <property type="match status" value="1"/>
</dbReference>
<keyword evidence="2" id="KW-0964">Secreted</keyword>
<dbReference type="Pfam" id="PF07602">
    <property type="entry name" value="DUF1565"/>
    <property type="match status" value="1"/>
</dbReference>
<evidence type="ECO:0000256" key="1">
    <source>
        <dbReference type="ARBA" id="ARBA00004613"/>
    </source>
</evidence>
<reference evidence="8" key="1">
    <citation type="submission" date="2022-09" db="EMBL/GenBank/DDBJ databases">
        <authorList>
            <person name="Yuan C."/>
            <person name="Ke Z."/>
        </authorList>
    </citation>
    <scope>NUCLEOTIDE SEQUENCE</scope>
    <source>
        <strain evidence="8">LB-8</strain>
    </source>
</reference>
<feature type="domain" description="DUF1565" evidence="5">
    <location>
        <begin position="37"/>
        <end position="76"/>
    </location>
</feature>
<dbReference type="InterPro" id="IPR052052">
    <property type="entry name" value="Polysaccharide_Lyase_9"/>
</dbReference>
<keyword evidence="9" id="KW-1185">Reference proteome</keyword>
<dbReference type="Gene3D" id="2.160.20.10">
    <property type="entry name" value="Single-stranded right-handed beta-helix, Pectin lyase-like"/>
    <property type="match status" value="1"/>
</dbReference>
<dbReference type="EMBL" id="JAOTIF010000042">
    <property type="protein sequence ID" value="MCU7552707.1"/>
    <property type="molecule type" value="Genomic_DNA"/>
</dbReference>
<evidence type="ECO:0000259" key="7">
    <source>
        <dbReference type="Pfam" id="PF21258"/>
    </source>
</evidence>
<organism evidence="8 9">
    <name type="scientific">Paraflavisolibacter caeni</name>
    <dbReference type="NCBI Taxonomy" id="2982496"/>
    <lineage>
        <taxon>Bacteria</taxon>
        <taxon>Pseudomonadati</taxon>
        <taxon>Bacteroidota</taxon>
        <taxon>Chitinophagia</taxon>
        <taxon>Chitinophagales</taxon>
        <taxon>Chitinophagaceae</taxon>
        <taxon>Paraflavisolibacter</taxon>
    </lineage>
</organism>
<feature type="domain" description="Glycoside hydrolase 120 insertion" evidence="7">
    <location>
        <begin position="109"/>
        <end position="217"/>
    </location>
</feature>
<comment type="caution">
    <text evidence="8">The sequence shown here is derived from an EMBL/GenBank/DDBJ whole genome shotgun (WGS) entry which is preliminary data.</text>
</comment>
<dbReference type="RefSeq" id="WP_279300145.1">
    <property type="nucleotide sequence ID" value="NZ_JAOTIF010000042.1"/>
</dbReference>
<dbReference type="AlphaFoldDB" id="A0A9X2Y1C2"/>
<dbReference type="InterPro" id="IPR011050">
    <property type="entry name" value="Pectin_lyase_fold/virulence"/>
</dbReference>
<dbReference type="Pfam" id="PF21258">
    <property type="entry name" value="Glyco_hydro_120_ins"/>
    <property type="match status" value="1"/>
</dbReference>
<feature type="chain" id="PRO_5040882354" evidence="4">
    <location>
        <begin position="21"/>
        <end position="655"/>
    </location>
</feature>